<dbReference type="Pfam" id="PF00961">
    <property type="entry name" value="LAGLIDADG_1"/>
    <property type="match status" value="2"/>
</dbReference>
<proteinExistence type="predicted"/>
<dbReference type="InterPro" id="IPR051289">
    <property type="entry name" value="LAGLIDADG_Endonuclease"/>
</dbReference>
<dbReference type="InterPro" id="IPR004860">
    <property type="entry name" value="LAGLIDADG_dom"/>
</dbReference>
<sequence>MCYLSLSISNFSSKPDKKFMAIYQRNFSAKTEKLNPWYVTGFSDAESSFQIHVSPRPANKLGWRVYARFDIYLDIKELSLLYLIQAYFNGIGSIVIDKKRNKASFNVNKLEDFINQLIPHFNKYPLQSSKQIEYSLWQTCIELMVDKKHLTKDGLDKILSIKGALNKGLPENLTIEFPYIVPVEKPAFNQSSVNEPLNPYWVTGFSDGDSSFYISHKIKRSSIQATFKINLHEKEGPLLLRIKSFFGEVGNINTYAQGNSKCYIITKRSDLTNIIVHHFNKYPLVGNKLSSFNTWSNIITLMNSGEHLTPEGLSKIKLLIKRNDIVNENDD</sequence>
<dbReference type="AlphaFoldDB" id="A0A4Y5MZZ2"/>
<protein>
    <recommendedName>
        <fullName evidence="1">Homing endonuclease LAGLIDADG domain-containing protein</fullName>
    </recommendedName>
</protein>
<gene>
    <name evidence="2" type="primary">orf331</name>
</gene>
<dbReference type="RefSeq" id="YP_009663700.1">
    <property type="nucleotide sequence ID" value="NC_042947.1"/>
</dbReference>
<feature type="domain" description="Homing endonuclease LAGLIDADG" evidence="1">
    <location>
        <begin position="203"/>
        <end position="298"/>
    </location>
</feature>
<dbReference type="EMBL" id="MK820634">
    <property type="protein sequence ID" value="QCW06838.1"/>
    <property type="molecule type" value="Genomic_DNA"/>
</dbReference>
<organism evidence="2">
    <name type="scientific">Dactylella tenuis</name>
    <dbReference type="NCBI Taxonomy" id="383872"/>
    <lineage>
        <taxon>Eukaryota</taxon>
        <taxon>Fungi</taxon>
        <taxon>Dikarya</taxon>
        <taxon>Ascomycota</taxon>
        <taxon>Pezizomycotina</taxon>
        <taxon>Orbiliomycetes</taxon>
        <taxon>Orbiliales</taxon>
        <taxon>Orbiliaceae</taxon>
        <taxon>Dactylella</taxon>
    </lineage>
</organism>
<dbReference type="GO" id="GO:0004519">
    <property type="term" value="F:endonuclease activity"/>
    <property type="evidence" value="ECO:0007669"/>
    <property type="project" value="InterPro"/>
</dbReference>
<evidence type="ECO:0000259" key="1">
    <source>
        <dbReference type="Pfam" id="PF00961"/>
    </source>
</evidence>
<evidence type="ECO:0000313" key="2">
    <source>
        <dbReference type="EMBL" id="QCW06838.1"/>
    </source>
</evidence>
<dbReference type="SUPFAM" id="SSF55608">
    <property type="entry name" value="Homing endonucleases"/>
    <property type="match status" value="2"/>
</dbReference>
<dbReference type="PANTHER" id="PTHR36181:SF4">
    <property type="entry name" value="LAGLIDADG ENDONUCLEASE"/>
    <property type="match status" value="1"/>
</dbReference>
<dbReference type="GeneID" id="40512588"/>
<accession>A0A4Y5MZZ2</accession>
<feature type="domain" description="Homing endonuclease LAGLIDADG" evidence="1">
    <location>
        <begin position="40"/>
        <end position="139"/>
    </location>
</feature>
<dbReference type="GO" id="GO:0005739">
    <property type="term" value="C:mitochondrion"/>
    <property type="evidence" value="ECO:0007669"/>
    <property type="project" value="UniProtKB-ARBA"/>
</dbReference>
<keyword evidence="2" id="KW-0496">Mitochondrion</keyword>
<dbReference type="Gene3D" id="3.10.28.10">
    <property type="entry name" value="Homing endonucleases"/>
    <property type="match status" value="2"/>
</dbReference>
<dbReference type="InterPro" id="IPR027434">
    <property type="entry name" value="Homing_endonucl"/>
</dbReference>
<name>A0A4Y5MZZ2_9PEZI</name>
<geneLocation type="mitochondrion" evidence="2"/>
<reference evidence="2" key="1">
    <citation type="submission" date="2019-04" db="EMBL/GenBank/DDBJ databases">
        <authorList>
            <person name="Yu Z."/>
            <person name="Deng C."/>
        </authorList>
    </citation>
    <scope>NUCLEOTIDE SEQUENCE</scope>
</reference>
<dbReference type="PANTHER" id="PTHR36181">
    <property type="entry name" value="INTRON-ENCODED ENDONUCLEASE AI3-RELATED"/>
    <property type="match status" value="1"/>
</dbReference>